<sequence length="57" mass="6427">MMTVFNMEDGSAELENVDILVIKDEFIHPLPSLQLLTVAESENVSRQPRRHLVLPPG</sequence>
<proteinExistence type="predicted"/>
<protein>
    <submittedName>
        <fullName evidence="1">Uncharacterized protein</fullName>
    </submittedName>
</protein>
<dbReference type="RefSeq" id="WP_380188722.1">
    <property type="nucleotide sequence ID" value="NZ_JBHTBQ010000033.1"/>
</dbReference>
<evidence type="ECO:0000313" key="1">
    <source>
        <dbReference type="EMBL" id="MFC7421152.1"/>
    </source>
</evidence>
<name>A0ABW2QZR6_9NEIS</name>
<gene>
    <name evidence="1" type="ORF">ACFQNF_14920</name>
</gene>
<accession>A0ABW2QZR6</accession>
<dbReference type="EMBL" id="JBHTBQ010000033">
    <property type="protein sequence ID" value="MFC7421152.1"/>
    <property type="molecule type" value="Genomic_DNA"/>
</dbReference>
<keyword evidence="2" id="KW-1185">Reference proteome</keyword>
<comment type="caution">
    <text evidence="1">The sequence shown here is derived from an EMBL/GenBank/DDBJ whole genome shotgun (WGS) entry which is preliminary data.</text>
</comment>
<reference evidence="2" key="1">
    <citation type="journal article" date="2019" name="Int. J. Syst. Evol. Microbiol.">
        <title>The Global Catalogue of Microorganisms (GCM) 10K type strain sequencing project: providing services to taxonomists for standard genome sequencing and annotation.</title>
        <authorList>
            <consortium name="The Broad Institute Genomics Platform"/>
            <consortium name="The Broad Institute Genome Sequencing Center for Infectious Disease"/>
            <person name="Wu L."/>
            <person name="Ma J."/>
        </authorList>
    </citation>
    <scope>NUCLEOTIDE SEQUENCE [LARGE SCALE GENOMIC DNA]</scope>
    <source>
        <strain evidence="2">CCUG 62945</strain>
    </source>
</reference>
<dbReference type="Proteomes" id="UP001596473">
    <property type="component" value="Unassembled WGS sequence"/>
</dbReference>
<organism evidence="1 2">
    <name type="scientific">Iodobacter arcticus</name>
    <dbReference type="NCBI Taxonomy" id="590593"/>
    <lineage>
        <taxon>Bacteria</taxon>
        <taxon>Pseudomonadati</taxon>
        <taxon>Pseudomonadota</taxon>
        <taxon>Betaproteobacteria</taxon>
        <taxon>Neisseriales</taxon>
        <taxon>Chitinibacteraceae</taxon>
        <taxon>Iodobacter</taxon>
    </lineage>
</organism>
<evidence type="ECO:0000313" key="2">
    <source>
        <dbReference type="Proteomes" id="UP001596473"/>
    </source>
</evidence>